<feature type="transmembrane region" description="Helical" evidence="1">
    <location>
        <begin position="49"/>
        <end position="72"/>
    </location>
</feature>
<proteinExistence type="predicted"/>
<accession>A0A9X4MCE1</accession>
<keyword evidence="1" id="KW-0472">Membrane</keyword>
<keyword evidence="3" id="KW-1185">Reference proteome</keyword>
<comment type="caution">
    <text evidence="2">The sequence shown here is derived from an EMBL/GenBank/DDBJ whole genome shotgun (WGS) entry which is preliminary data.</text>
</comment>
<protein>
    <submittedName>
        <fullName evidence="2">Uncharacterized protein</fullName>
    </submittedName>
</protein>
<dbReference type="RefSeq" id="WP_009628967.1">
    <property type="nucleotide sequence ID" value="NZ_VBTY01000227.1"/>
</dbReference>
<organism evidence="2 3">
    <name type="scientific">Pseudanabaena catenata USMAC16</name>
    <dbReference type="NCBI Taxonomy" id="1855837"/>
    <lineage>
        <taxon>Bacteria</taxon>
        <taxon>Bacillati</taxon>
        <taxon>Cyanobacteriota</taxon>
        <taxon>Cyanophyceae</taxon>
        <taxon>Pseudanabaenales</taxon>
        <taxon>Pseudanabaenaceae</taxon>
        <taxon>Pseudanabaena</taxon>
    </lineage>
</organism>
<keyword evidence="1" id="KW-1133">Transmembrane helix</keyword>
<feature type="transmembrane region" description="Helical" evidence="1">
    <location>
        <begin position="6"/>
        <end position="28"/>
    </location>
</feature>
<dbReference type="Proteomes" id="UP001152872">
    <property type="component" value="Unassembled WGS sequence"/>
</dbReference>
<sequence length="75" mass="8526">MLYTPLIGFTLFIILFLGAAFTLSYFWWADRYKTPEVIAAEVMQFSEQVTNALSVFAVGMLAFGIMLIFLNFSVK</sequence>
<reference evidence="2" key="1">
    <citation type="submission" date="2019-05" db="EMBL/GenBank/DDBJ databases">
        <title>Whole genome sequencing of Pseudanabaena catenata USMAC16.</title>
        <authorList>
            <person name="Khan Z."/>
            <person name="Omar W.M."/>
            <person name="Convey P."/>
            <person name="Merican F."/>
            <person name="Najimudin N."/>
        </authorList>
    </citation>
    <scope>NUCLEOTIDE SEQUENCE</scope>
    <source>
        <strain evidence="2">USMAC16</strain>
    </source>
</reference>
<dbReference type="AlphaFoldDB" id="A0A9X4MCE1"/>
<evidence type="ECO:0000313" key="3">
    <source>
        <dbReference type="Proteomes" id="UP001152872"/>
    </source>
</evidence>
<evidence type="ECO:0000313" key="2">
    <source>
        <dbReference type="EMBL" id="MDG3496772.1"/>
    </source>
</evidence>
<name>A0A9X4MCE1_9CYAN</name>
<gene>
    <name evidence="2" type="ORF">FEV09_19720</name>
</gene>
<keyword evidence="1" id="KW-0812">Transmembrane</keyword>
<dbReference type="EMBL" id="VBTY01000227">
    <property type="protein sequence ID" value="MDG3496772.1"/>
    <property type="molecule type" value="Genomic_DNA"/>
</dbReference>
<evidence type="ECO:0000256" key="1">
    <source>
        <dbReference type="SAM" id="Phobius"/>
    </source>
</evidence>